<organism evidence="2 3">
    <name type="scientific">Rhodosorus marinus</name>
    <dbReference type="NCBI Taxonomy" id="101924"/>
    <lineage>
        <taxon>Eukaryota</taxon>
        <taxon>Rhodophyta</taxon>
        <taxon>Stylonematophyceae</taxon>
        <taxon>Stylonematales</taxon>
        <taxon>Stylonemataceae</taxon>
        <taxon>Rhodosorus</taxon>
    </lineage>
</organism>
<protein>
    <recommendedName>
        <fullName evidence="1">AB hydrolase-1 domain-containing protein</fullName>
    </recommendedName>
</protein>
<dbReference type="Gene3D" id="3.40.50.1820">
    <property type="entry name" value="alpha/beta hydrolase"/>
    <property type="match status" value="1"/>
</dbReference>
<dbReference type="EMBL" id="JAMWBK010000002">
    <property type="protein sequence ID" value="KAJ8908278.1"/>
    <property type="molecule type" value="Genomic_DNA"/>
</dbReference>
<dbReference type="PANTHER" id="PTHR43798:SF27">
    <property type="entry name" value="HYDROLASE ALPHA_BETA HYDROLASE FOLD FAMILY"/>
    <property type="match status" value="1"/>
</dbReference>
<comment type="caution">
    <text evidence="2">The sequence shown here is derived from an EMBL/GenBank/DDBJ whole genome shotgun (WGS) entry which is preliminary data.</text>
</comment>
<gene>
    <name evidence="2" type="ORF">NDN08_008369</name>
</gene>
<dbReference type="PRINTS" id="PR00111">
    <property type="entry name" value="ABHYDROLASE"/>
</dbReference>
<dbReference type="InterPro" id="IPR050266">
    <property type="entry name" value="AB_hydrolase_sf"/>
</dbReference>
<name>A0AAV8V309_9RHOD</name>
<dbReference type="InterPro" id="IPR000073">
    <property type="entry name" value="AB_hydrolase_1"/>
</dbReference>
<dbReference type="GO" id="GO:0016020">
    <property type="term" value="C:membrane"/>
    <property type="evidence" value="ECO:0007669"/>
    <property type="project" value="TreeGrafter"/>
</dbReference>
<dbReference type="Proteomes" id="UP001157974">
    <property type="component" value="Unassembled WGS sequence"/>
</dbReference>
<evidence type="ECO:0000313" key="3">
    <source>
        <dbReference type="Proteomes" id="UP001157974"/>
    </source>
</evidence>
<proteinExistence type="predicted"/>
<evidence type="ECO:0000313" key="2">
    <source>
        <dbReference type="EMBL" id="KAJ8908278.1"/>
    </source>
</evidence>
<dbReference type="PANTHER" id="PTHR43798">
    <property type="entry name" value="MONOACYLGLYCEROL LIPASE"/>
    <property type="match status" value="1"/>
</dbReference>
<dbReference type="SUPFAM" id="SSF53474">
    <property type="entry name" value="alpha/beta-Hydrolases"/>
    <property type="match status" value="1"/>
</dbReference>
<evidence type="ECO:0000259" key="1">
    <source>
        <dbReference type="Pfam" id="PF00561"/>
    </source>
</evidence>
<dbReference type="Pfam" id="PF00561">
    <property type="entry name" value="Abhydrolase_1"/>
    <property type="match status" value="1"/>
</dbReference>
<dbReference type="InterPro" id="IPR029058">
    <property type="entry name" value="AB_hydrolase_fold"/>
</dbReference>
<accession>A0AAV8V309</accession>
<dbReference type="AlphaFoldDB" id="A0AAV8V309"/>
<reference evidence="2 3" key="1">
    <citation type="journal article" date="2023" name="Nat. Commun.">
        <title>Origin of minicircular mitochondrial genomes in red algae.</title>
        <authorList>
            <person name="Lee Y."/>
            <person name="Cho C.H."/>
            <person name="Lee Y.M."/>
            <person name="Park S.I."/>
            <person name="Yang J.H."/>
            <person name="West J.A."/>
            <person name="Bhattacharya D."/>
            <person name="Yoon H.S."/>
        </authorList>
    </citation>
    <scope>NUCLEOTIDE SEQUENCE [LARGE SCALE GENOMIC DNA]</scope>
    <source>
        <strain evidence="2 3">CCMP1338</strain>
        <tissue evidence="2">Whole cell</tissue>
    </source>
</reference>
<keyword evidence="3" id="KW-1185">Reference proteome</keyword>
<feature type="domain" description="AB hydrolase-1" evidence="1">
    <location>
        <begin position="52"/>
        <end position="151"/>
    </location>
</feature>
<sequence>MIRGLSFTVSVDRYARKGRKRTVNLCTARFDSTELFFRKQQPSGKEPISGRPLVLLHPTYLHSEIFTPQLDQLSKFLEVIAVDLRGYGRSSVPAEGERYSHAEDLRKFLDEGGHPVVHILGVEMGAAVALDFAECFPARVDSMILVNPSAFLYAFPATSFFNVTEALEAGGVTEARSRWLARSDYDFTRTLKPVFWFVEQVMAEYQGYHFLCDDYMTWKGNGLDAYGAIETRTLILNGEFCGEDYRRISSYLSTMMTNLTLHEIKTSGMLPNLENIKEFNDIVLSFVSGRES</sequence>